<dbReference type="KEGG" id="bhc:JFL75_06300"/>
<proteinExistence type="predicted"/>
<sequence>MKRIICAILILFAGFSVFADDELELYSFLYYNVDTATGRLGILKAVVEADLPGAGEFYAEALKNLIAFQSNIRAPADRDATDESARILTYLLGNAKYTASAGDVWKTVEVFSNPLVKAEALISLGRMQATEFLPQVNKVLNDLNQAPTTDFETGEKIAYGAILCLEKMGDPAGYLPVFFASIGWYSERIKGLARQSLPLILEDPTEPLTQVIRSSSYGYDPKYQALRTMEASNTSNEAKASVALAAYSEGWRASTSNTRDRMLLNTIRKQAMDMIQRYGIGDSAVYPLLERSYKEGTDWEERLGAVSTLSALATQESAQLLSSFLMILNSKLQSGTLTQDDERMVRAVIPALGATGRSEGRNALRTVLSLDWTNAVKNLANEALKNIS</sequence>
<dbReference type="Proteomes" id="UP000595917">
    <property type="component" value="Chromosome"/>
</dbReference>
<dbReference type="AlphaFoldDB" id="A0A7T7XQF7"/>
<organism evidence="1 2">
    <name type="scientific">Breznakiella homolactica</name>
    <dbReference type="NCBI Taxonomy" id="2798577"/>
    <lineage>
        <taxon>Bacteria</taxon>
        <taxon>Pseudomonadati</taxon>
        <taxon>Spirochaetota</taxon>
        <taxon>Spirochaetia</taxon>
        <taxon>Spirochaetales</taxon>
        <taxon>Breznakiellaceae</taxon>
        <taxon>Breznakiella</taxon>
    </lineage>
</organism>
<evidence type="ECO:0000313" key="2">
    <source>
        <dbReference type="Proteomes" id="UP000595917"/>
    </source>
</evidence>
<dbReference type="InterPro" id="IPR016024">
    <property type="entry name" value="ARM-type_fold"/>
</dbReference>
<accession>A0A7T7XQF7</accession>
<keyword evidence="2" id="KW-1185">Reference proteome</keyword>
<evidence type="ECO:0000313" key="1">
    <source>
        <dbReference type="EMBL" id="QQO10522.1"/>
    </source>
</evidence>
<dbReference type="InterPro" id="IPR011989">
    <property type="entry name" value="ARM-like"/>
</dbReference>
<gene>
    <name evidence="1" type="ORF">JFL75_06300</name>
</gene>
<dbReference type="SUPFAM" id="SSF48371">
    <property type="entry name" value="ARM repeat"/>
    <property type="match status" value="1"/>
</dbReference>
<dbReference type="RefSeq" id="WP_215627826.1">
    <property type="nucleotide sequence ID" value="NZ_CP067089.2"/>
</dbReference>
<protein>
    <submittedName>
        <fullName evidence="1">HEAT repeat domain-containing protein</fullName>
    </submittedName>
</protein>
<reference evidence="1" key="1">
    <citation type="submission" date="2021-01" db="EMBL/GenBank/DDBJ databases">
        <title>Description of Breznakiella homolactica.</title>
        <authorList>
            <person name="Song Y."/>
            <person name="Brune A."/>
        </authorList>
    </citation>
    <scope>NUCLEOTIDE SEQUENCE</scope>
    <source>
        <strain evidence="1">RmG30</strain>
    </source>
</reference>
<dbReference type="EMBL" id="CP067089">
    <property type="protein sequence ID" value="QQO10522.1"/>
    <property type="molecule type" value="Genomic_DNA"/>
</dbReference>
<name>A0A7T7XQF7_9SPIR</name>
<dbReference type="Gene3D" id="1.25.10.10">
    <property type="entry name" value="Leucine-rich Repeat Variant"/>
    <property type="match status" value="1"/>
</dbReference>